<feature type="domain" description="HTH tetR-type" evidence="6">
    <location>
        <begin position="9"/>
        <end position="69"/>
    </location>
</feature>
<evidence type="ECO:0000313" key="7">
    <source>
        <dbReference type="EMBL" id="NEC62356.1"/>
    </source>
</evidence>
<gene>
    <name evidence="7" type="ORF">G3I59_43820</name>
</gene>
<organism evidence="7 8">
    <name type="scientific">Amycolatopsis rubida</name>
    <dbReference type="NCBI Taxonomy" id="112413"/>
    <lineage>
        <taxon>Bacteria</taxon>
        <taxon>Bacillati</taxon>
        <taxon>Actinomycetota</taxon>
        <taxon>Actinomycetes</taxon>
        <taxon>Pseudonocardiales</taxon>
        <taxon>Pseudonocardiaceae</taxon>
        <taxon>Amycolatopsis</taxon>
    </lineage>
</organism>
<dbReference type="PROSITE" id="PS01081">
    <property type="entry name" value="HTH_TETR_1"/>
    <property type="match status" value="1"/>
</dbReference>
<keyword evidence="2 4" id="KW-0238">DNA-binding</keyword>
<sequence>MTSRAQDGIPTRQAILGAAERCMAECGFAGARLADITAAVGVTTGALYRYFPGKGALFAELVDLFEQDAVESLGRSEGLAEAMRRWLSAAKSHAGTVRALFELARPGTGEIDRFARLRGKVVEAFGAHLPVPDEERLVLSRVLVDLLLHCALAISAGWSADRAAQLAGNLARLVGNGLYADETSVPPRSEIDIATRPHDIRPGSRPFIQWKPAEGKEGPRSTRGQKTWESVRRAALRAFEDHGLAGTTALDISRIAGVSSGTVYRYFLDKEDIFRSLQATAEADIVRETHLPLVRGRLAIRATLLAYFEVYRRHIALFRVWQELLQRRAEAAEPWIGMRANFVDALTKAIRFGQQVGIADAGCDASAVGEIYSLCDESVVYTRLILGWDADLSDERVATCVERLFIGGFSRPA</sequence>
<dbReference type="PANTHER" id="PTHR30055">
    <property type="entry name" value="HTH-TYPE TRANSCRIPTIONAL REGULATOR RUTR"/>
    <property type="match status" value="1"/>
</dbReference>
<reference evidence="7 8" key="1">
    <citation type="submission" date="2020-01" db="EMBL/GenBank/DDBJ databases">
        <title>Insect and environment-associated Actinomycetes.</title>
        <authorList>
            <person name="Currrie C."/>
            <person name="Chevrette M."/>
            <person name="Carlson C."/>
            <person name="Stubbendieck R."/>
            <person name="Wendt-Pienkowski E."/>
        </authorList>
    </citation>
    <scope>NUCLEOTIDE SEQUENCE [LARGE SCALE GENOMIC DNA]</scope>
    <source>
        <strain evidence="7 8">SID8386</strain>
    </source>
</reference>
<keyword evidence="1" id="KW-0805">Transcription regulation</keyword>
<proteinExistence type="predicted"/>
<dbReference type="Proteomes" id="UP000470404">
    <property type="component" value="Unassembled WGS sequence"/>
</dbReference>
<feature type="region of interest" description="Disordered" evidence="5">
    <location>
        <begin position="204"/>
        <end position="226"/>
    </location>
</feature>
<dbReference type="SUPFAM" id="SSF46689">
    <property type="entry name" value="Homeodomain-like"/>
    <property type="match status" value="2"/>
</dbReference>
<evidence type="ECO:0000256" key="4">
    <source>
        <dbReference type="PROSITE-ProRule" id="PRU00335"/>
    </source>
</evidence>
<dbReference type="PROSITE" id="PS50977">
    <property type="entry name" value="HTH_TETR_2"/>
    <property type="match status" value="2"/>
</dbReference>
<dbReference type="Gene3D" id="1.10.357.10">
    <property type="entry name" value="Tetracycline Repressor, domain 2"/>
    <property type="match status" value="2"/>
</dbReference>
<dbReference type="RefSeq" id="WP_067588234.1">
    <property type="nucleotide sequence ID" value="NZ_JAAGNC010000212.1"/>
</dbReference>
<feature type="DNA-binding region" description="H-T-H motif" evidence="4">
    <location>
        <begin position="32"/>
        <end position="51"/>
    </location>
</feature>
<evidence type="ECO:0000256" key="5">
    <source>
        <dbReference type="SAM" id="MobiDB-lite"/>
    </source>
</evidence>
<evidence type="ECO:0000256" key="2">
    <source>
        <dbReference type="ARBA" id="ARBA00023125"/>
    </source>
</evidence>
<dbReference type="SUPFAM" id="SSF48498">
    <property type="entry name" value="Tetracyclin repressor-like, C-terminal domain"/>
    <property type="match status" value="1"/>
</dbReference>
<dbReference type="Gene3D" id="1.10.10.60">
    <property type="entry name" value="Homeodomain-like"/>
    <property type="match status" value="1"/>
</dbReference>
<accession>A0ABX0C3V6</accession>
<evidence type="ECO:0000256" key="3">
    <source>
        <dbReference type="ARBA" id="ARBA00023163"/>
    </source>
</evidence>
<dbReference type="InterPro" id="IPR009057">
    <property type="entry name" value="Homeodomain-like_sf"/>
</dbReference>
<dbReference type="PANTHER" id="PTHR30055:SF234">
    <property type="entry name" value="HTH-TYPE TRANSCRIPTIONAL REGULATOR BETI"/>
    <property type="match status" value="1"/>
</dbReference>
<feature type="DNA-binding region" description="H-T-H motif" evidence="4">
    <location>
        <begin position="248"/>
        <end position="267"/>
    </location>
</feature>
<dbReference type="PRINTS" id="PR00455">
    <property type="entry name" value="HTHTETR"/>
</dbReference>
<dbReference type="InterPro" id="IPR036271">
    <property type="entry name" value="Tet_transcr_reg_TetR-rel_C_sf"/>
</dbReference>
<dbReference type="InterPro" id="IPR023772">
    <property type="entry name" value="DNA-bd_HTH_TetR-type_CS"/>
</dbReference>
<dbReference type="Pfam" id="PF00440">
    <property type="entry name" value="TetR_N"/>
    <property type="match status" value="2"/>
</dbReference>
<keyword evidence="3" id="KW-0804">Transcription</keyword>
<evidence type="ECO:0000256" key="1">
    <source>
        <dbReference type="ARBA" id="ARBA00023015"/>
    </source>
</evidence>
<name>A0ABX0C3V6_9PSEU</name>
<comment type="caution">
    <text evidence="7">The sequence shown here is derived from an EMBL/GenBank/DDBJ whole genome shotgun (WGS) entry which is preliminary data.</text>
</comment>
<evidence type="ECO:0000313" key="8">
    <source>
        <dbReference type="Proteomes" id="UP000470404"/>
    </source>
</evidence>
<evidence type="ECO:0000259" key="6">
    <source>
        <dbReference type="PROSITE" id="PS50977"/>
    </source>
</evidence>
<dbReference type="InterPro" id="IPR050109">
    <property type="entry name" value="HTH-type_TetR-like_transc_reg"/>
</dbReference>
<protein>
    <submittedName>
        <fullName evidence="7">TetR/AcrR family transcriptional regulator</fullName>
    </submittedName>
</protein>
<feature type="domain" description="HTH tetR-type" evidence="6">
    <location>
        <begin position="225"/>
        <end position="285"/>
    </location>
</feature>
<dbReference type="InterPro" id="IPR001647">
    <property type="entry name" value="HTH_TetR"/>
</dbReference>
<dbReference type="EMBL" id="JAAGNC010000212">
    <property type="protein sequence ID" value="NEC62356.1"/>
    <property type="molecule type" value="Genomic_DNA"/>
</dbReference>
<keyword evidence="8" id="KW-1185">Reference proteome</keyword>